<comment type="caution">
    <text evidence="1">The sequence shown here is derived from an EMBL/GenBank/DDBJ whole genome shotgun (WGS) entry which is preliminary data.</text>
</comment>
<keyword evidence="2" id="KW-1185">Reference proteome</keyword>
<reference evidence="1 2" key="1">
    <citation type="journal article" date="2014" name="Antonie Van Leeuwenhoek">
        <title>Hyphomonas beringensis sp. nov. and Hyphomonas chukchiensis sp. nov., isolated from surface seawater of the Bering Sea and Chukchi Sea.</title>
        <authorList>
            <person name="Li C."/>
            <person name="Lai Q."/>
            <person name="Li G."/>
            <person name="Dong C."/>
            <person name="Wang J."/>
            <person name="Liao Y."/>
            <person name="Shao Z."/>
        </authorList>
    </citation>
    <scope>NUCLEOTIDE SEQUENCE [LARGE SCALE GENOMIC DNA]</scope>
    <source>
        <strain evidence="1 2">SCH89</strain>
    </source>
</reference>
<dbReference type="EMBL" id="ARYL01000013">
    <property type="protein sequence ID" value="KDA02580.1"/>
    <property type="molecule type" value="Genomic_DNA"/>
</dbReference>
<sequence>MLPGTYQEEFISQLAETGNVSLACKSLGISRMTPYEWRDTRPGFAERWDAAIEVSRDHLRQRVLETALIMGLAKHMPLVDPDTGDVILNDNFEPVMVLDTSHVDTRVLTKLMDKVMRDEVRQVEQRSHVIYEGPVQMRVYSPDGELIEGDYEVVTDDE</sequence>
<evidence type="ECO:0000313" key="2">
    <source>
        <dbReference type="Proteomes" id="UP000024942"/>
    </source>
</evidence>
<dbReference type="eggNOG" id="ENOG5033RBM">
    <property type="taxonomic scope" value="Bacteria"/>
</dbReference>
<dbReference type="Proteomes" id="UP000024942">
    <property type="component" value="Unassembled WGS sequence"/>
</dbReference>
<organism evidence="1 2">
    <name type="scientific">Hyphomonas oceanitis SCH89</name>
    <dbReference type="NCBI Taxonomy" id="1280953"/>
    <lineage>
        <taxon>Bacteria</taxon>
        <taxon>Pseudomonadati</taxon>
        <taxon>Pseudomonadota</taxon>
        <taxon>Alphaproteobacteria</taxon>
        <taxon>Hyphomonadales</taxon>
        <taxon>Hyphomonadaceae</taxon>
        <taxon>Hyphomonas</taxon>
    </lineage>
</organism>
<proteinExistence type="predicted"/>
<gene>
    <name evidence="1" type="ORF">HOC_10179</name>
</gene>
<name>A0A059G7L6_9PROT</name>
<dbReference type="PATRIC" id="fig|1280953.3.peg.2057"/>
<dbReference type="AlphaFoldDB" id="A0A059G7L6"/>
<accession>A0A059G7L6</accession>
<evidence type="ECO:0000313" key="1">
    <source>
        <dbReference type="EMBL" id="KDA02580.1"/>
    </source>
</evidence>
<dbReference type="STRING" id="1280953.HOC_10179"/>
<protein>
    <submittedName>
        <fullName evidence="1">Uncharacterized protein</fullName>
    </submittedName>
</protein>